<keyword evidence="3" id="KW-1185">Reference proteome</keyword>
<feature type="transmembrane region" description="Helical" evidence="1">
    <location>
        <begin position="52"/>
        <end position="75"/>
    </location>
</feature>
<evidence type="ECO:0000313" key="2">
    <source>
        <dbReference type="EMBL" id="OBZ65222.1"/>
    </source>
</evidence>
<keyword evidence="1" id="KW-1133">Transmembrane helix</keyword>
<evidence type="ECO:0000313" key="3">
    <source>
        <dbReference type="Proteomes" id="UP000092993"/>
    </source>
</evidence>
<comment type="caution">
    <text evidence="2">The sequence shown here is derived from an EMBL/GenBank/DDBJ whole genome shotgun (WGS) entry which is preliminary data.</text>
</comment>
<dbReference type="STRING" id="5627.A0A1C7LKE6"/>
<keyword evidence="1" id="KW-0812">Transmembrane</keyword>
<organism evidence="2 3">
    <name type="scientific">Grifola frondosa</name>
    <name type="common">Maitake</name>
    <name type="synonym">Polyporus frondosus</name>
    <dbReference type="NCBI Taxonomy" id="5627"/>
    <lineage>
        <taxon>Eukaryota</taxon>
        <taxon>Fungi</taxon>
        <taxon>Dikarya</taxon>
        <taxon>Basidiomycota</taxon>
        <taxon>Agaricomycotina</taxon>
        <taxon>Agaricomycetes</taxon>
        <taxon>Polyporales</taxon>
        <taxon>Grifolaceae</taxon>
        <taxon>Grifola</taxon>
    </lineage>
</organism>
<accession>A0A1C7LKE6</accession>
<sequence>MAMTATATARLVSPRALSRALAHRIRPPHTFARRAASTTSQASSQGSNRRSLILATAAYASLFLASTGLFAVYYFDSRSAIHRYILTPVLRHTLDPETSHKLAVKVLASGLSPRDPLSDDPASTSR</sequence>
<protein>
    <submittedName>
        <fullName evidence="2">Uncharacterized protein</fullName>
    </submittedName>
</protein>
<keyword evidence="1" id="KW-0472">Membrane</keyword>
<dbReference type="OrthoDB" id="14784at2759"/>
<reference evidence="2 3" key="1">
    <citation type="submission" date="2016-03" db="EMBL/GenBank/DDBJ databases">
        <title>Whole genome sequencing of Grifola frondosa 9006-11.</title>
        <authorList>
            <person name="Min B."/>
            <person name="Park H."/>
            <person name="Kim J.-G."/>
            <person name="Cho H."/>
            <person name="Oh Y.-L."/>
            <person name="Kong W.-S."/>
            <person name="Choi I.-G."/>
        </authorList>
    </citation>
    <scope>NUCLEOTIDE SEQUENCE [LARGE SCALE GENOMIC DNA]</scope>
    <source>
        <strain evidence="2 3">9006-11</strain>
    </source>
</reference>
<evidence type="ECO:0000256" key="1">
    <source>
        <dbReference type="SAM" id="Phobius"/>
    </source>
</evidence>
<dbReference type="AlphaFoldDB" id="A0A1C7LKE6"/>
<name>A0A1C7LKE6_GRIFR</name>
<dbReference type="Proteomes" id="UP000092993">
    <property type="component" value="Unassembled WGS sequence"/>
</dbReference>
<proteinExistence type="predicted"/>
<dbReference type="EMBL" id="LUGG01000047">
    <property type="protein sequence ID" value="OBZ65222.1"/>
    <property type="molecule type" value="Genomic_DNA"/>
</dbReference>
<gene>
    <name evidence="2" type="ORF">A0H81_14695</name>
</gene>